<accession>B6WPY1</accession>
<dbReference type="EMBL" id="ABXU01000003">
    <property type="protein sequence ID" value="EEB34982.1"/>
    <property type="molecule type" value="Genomic_DNA"/>
</dbReference>
<evidence type="ECO:0000313" key="2">
    <source>
        <dbReference type="EMBL" id="EEB34982.1"/>
    </source>
</evidence>
<dbReference type="HOGENOM" id="CLU_1183504_0_0_7"/>
<dbReference type="InterPro" id="IPR008792">
    <property type="entry name" value="PQQD"/>
</dbReference>
<evidence type="ECO:0000256" key="1">
    <source>
        <dbReference type="SAM" id="MobiDB-lite"/>
    </source>
</evidence>
<dbReference type="Proteomes" id="UP000003676">
    <property type="component" value="Unassembled WGS sequence"/>
</dbReference>
<evidence type="ECO:0000313" key="3">
    <source>
        <dbReference type="Proteomes" id="UP000003676"/>
    </source>
</evidence>
<sequence>MAERPGIRDRHYGYLGASPDRLASWGERNRPDAVILLERTPGSRAALLTTPAATGMDNVLARFLIPDGGAPEVLRLGTQLLDALPCRILRYDDLDEAAALLAQQAPLLPPAAPLPANLSPVTVPPARHGRHASQPPGGTGDSRTLWRQRADLSCRQTGQSLFLTDSHGNRIFRLDGTGTVVWQLLSEPLSRDEALSLLIETFPGVPKARIRHELKQLFQALFEARLIEKASNGP</sequence>
<dbReference type="InterPro" id="IPR041881">
    <property type="entry name" value="PqqD_sf"/>
</dbReference>
<reference evidence="2 3" key="1">
    <citation type="submission" date="2008-10" db="EMBL/GenBank/DDBJ databases">
        <title>Draft genome sequence of Desulvovibrio piger (ATCC 29098).</title>
        <authorList>
            <person name="Sudarsanam P."/>
            <person name="Ley R."/>
            <person name="Guruge J."/>
            <person name="Turnbaugh P.J."/>
            <person name="Mahowald M."/>
            <person name="Liep D."/>
            <person name="Gordon J."/>
        </authorList>
    </citation>
    <scope>NUCLEOTIDE SEQUENCE [LARGE SCALE GENOMIC DNA]</scope>
    <source>
        <strain evidence="2 3">ATCC 29098</strain>
    </source>
</reference>
<organism evidence="2 3">
    <name type="scientific">Desulfovibrio piger ATCC 29098</name>
    <dbReference type="NCBI Taxonomy" id="411464"/>
    <lineage>
        <taxon>Bacteria</taxon>
        <taxon>Pseudomonadati</taxon>
        <taxon>Thermodesulfobacteriota</taxon>
        <taxon>Desulfovibrionia</taxon>
        <taxon>Desulfovibrionales</taxon>
        <taxon>Desulfovibrionaceae</taxon>
        <taxon>Desulfovibrio</taxon>
    </lineage>
</organism>
<evidence type="ECO:0008006" key="4">
    <source>
        <dbReference type="Google" id="ProtNLM"/>
    </source>
</evidence>
<proteinExistence type="predicted"/>
<dbReference type="AlphaFoldDB" id="B6WPY1"/>
<name>B6WPY1_9BACT</name>
<dbReference type="Pfam" id="PF05402">
    <property type="entry name" value="PqqD"/>
    <property type="match status" value="1"/>
</dbReference>
<reference evidence="2 3" key="2">
    <citation type="submission" date="2008-10" db="EMBL/GenBank/DDBJ databases">
        <authorList>
            <person name="Fulton L."/>
            <person name="Clifton S."/>
            <person name="Fulton B."/>
            <person name="Xu J."/>
            <person name="Minx P."/>
            <person name="Pepin K.H."/>
            <person name="Johnson M."/>
            <person name="Bhonagiri V."/>
            <person name="Nash W.E."/>
            <person name="Mardis E.R."/>
            <person name="Wilson R.K."/>
        </authorList>
    </citation>
    <scope>NUCLEOTIDE SEQUENCE [LARGE SCALE GENOMIC DNA]</scope>
    <source>
        <strain evidence="2 3">ATCC 29098</strain>
    </source>
</reference>
<feature type="region of interest" description="Disordered" evidence="1">
    <location>
        <begin position="123"/>
        <end position="143"/>
    </location>
</feature>
<dbReference type="Gene3D" id="1.10.10.1150">
    <property type="entry name" value="Coenzyme PQQ synthesis protein D (PqqD)"/>
    <property type="match status" value="1"/>
</dbReference>
<gene>
    <name evidence="2" type="ORF">DESPIG_00104</name>
</gene>
<protein>
    <recommendedName>
        <fullName evidence="4">PqqD family protein</fullName>
    </recommendedName>
</protein>
<comment type="caution">
    <text evidence="2">The sequence shown here is derived from an EMBL/GenBank/DDBJ whole genome shotgun (WGS) entry which is preliminary data.</text>
</comment>